<evidence type="ECO:0000256" key="5">
    <source>
        <dbReference type="ARBA" id="ARBA00023049"/>
    </source>
</evidence>
<evidence type="ECO:0000256" key="3">
    <source>
        <dbReference type="ARBA" id="ARBA00022723"/>
    </source>
</evidence>
<keyword evidence="9" id="KW-1185">Reference proteome</keyword>
<reference evidence="8 9" key="1">
    <citation type="journal article" date="2023" name="Sci. Data">
        <title>Genome assembly of the Korean intertidal mud-creeper Batillaria attramentaria.</title>
        <authorList>
            <person name="Patra A.K."/>
            <person name="Ho P.T."/>
            <person name="Jun S."/>
            <person name="Lee S.J."/>
            <person name="Kim Y."/>
            <person name="Won Y.J."/>
        </authorList>
    </citation>
    <scope>NUCLEOTIDE SEQUENCE [LARGE SCALE GENOMIC DNA]</scope>
    <source>
        <strain evidence="8">Wonlab-2016</strain>
    </source>
</reference>
<comment type="similarity">
    <text evidence="1 6">Belongs to the peptidase M76 family.</text>
</comment>
<sequence length="254" mass="28809">MASDSHGQADETASSSEPRKPFQKTEEEDYGYYFYPQRSGSEEVNSFWKTLWGNPKAATFQCEANVIWCVNNNPMVKLMMRALKSHGCEVNLRRHISCEPCLEKVNGGFDPTTNQVVICQNNVGKRSTCCNILAHEFIHAFDSCRAKANFEDLYHLACTEIRAANIMHCSFLAAFASGDASPFHVKQRHAQCVRNKALQSVLMVRNVDKEKAMEIVDSVFEKCYNDMEPVGRRPRKGSRDPERALLEGLFYGYT</sequence>
<protein>
    <recommendedName>
        <fullName evidence="6">Mitochondrial inner membrane protease ATP23</fullName>
        <ecNumber evidence="6">3.4.24.-</ecNumber>
    </recommendedName>
</protein>
<dbReference type="PANTHER" id="PTHR21711:SF0">
    <property type="entry name" value="MITOCHONDRIAL INNER MEMBRANE PROTEASE ATP23 HOMOLOG"/>
    <property type="match status" value="1"/>
</dbReference>
<keyword evidence="4 6" id="KW-0378">Hydrolase</keyword>
<dbReference type="PANTHER" id="PTHR21711">
    <property type="entry name" value="MITOCHONDRIAL INNER MEMBRANE PROTEASE"/>
    <property type="match status" value="1"/>
</dbReference>
<evidence type="ECO:0000256" key="2">
    <source>
        <dbReference type="ARBA" id="ARBA00022670"/>
    </source>
</evidence>
<organism evidence="8 9">
    <name type="scientific">Batillaria attramentaria</name>
    <dbReference type="NCBI Taxonomy" id="370345"/>
    <lineage>
        <taxon>Eukaryota</taxon>
        <taxon>Metazoa</taxon>
        <taxon>Spiralia</taxon>
        <taxon>Lophotrochozoa</taxon>
        <taxon>Mollusca</taxon>
        <taxon>Gastropoda</taxon>
        <taxon>Caenogastropoda</taxon>
        <taxon>Sorbeoconcha</taxon>
        <taxon>Cerithioidea</taxon>
        <taxon>Batillariidae</taxon>
        <taxon>Batillaria</taxon>
    </lineage>
</organism>
<dbReference type="GO" id="GO:0008237">
    <property type="term" value="F:metallopeptidase activity"/>
    <property type="evidence" value="ECO:0007669"/>
    <property type="project" value="UniProtKB-KW"/>
</dbReference>
<dbReference type="Pfam" id="PF09768">
    <property type="entry name" value="Peptidase_M76"/>
    <property type="match status" value="1"/>
</dbReference>
<accession>A0ABD0KBC3</accession>
<gene>
    <name evidence="8" type="ORF">BaRGS_00024447</name>
</gene>
<feature type="region of interest" description="Disordered" evidence="7">
    <location>
        <begin position="1"/>
        <end position="25"/>
    </location>
</feature>
<keyword evidence="3 6" id="KW-0479">Metal-binding</keyword>
<dbReference type="EC" id="3.4.24.-" evidence="6"/>
<name>A0ABD0KBC3_9CAEN</name>
<comment type="caution">
    <text evidence="8">The sequence shown here is derived from an EMBL/GenBank/DDBJ whole genome shotgun (WGS) entry which is preliminary data.</text>
</comment>
<proteinExistence type="inferred from homology"/>
<evidence type="ECO:0000256" key="4">
    <source>
        <dbReference type="ARBA" id="ARBA00022801"/>
    </source>
</evidence>
<dbReference type="GO" id="GO:0006508">
    <property type="term" value="P:proteolysis"/>
    <property type="evidence" value="ECO:0007669"/>
    <property type="project" value="UniProtKB-KW"/>
</dbReference>
<keyword evidence="2 6" id="KW-0645">Protease</keyword>
<dbReference type="AlphaFoldDB" id="A0ABD0KBC3"/>
<evidence type="ECO:0000256" key="1">
    <source>
        <dbReference type="ARBA" id="ARBA00009915"/>
    </source>
</evidence>
<evidence type="ECO:0000256" key="7">
    <source>
        <dbReference type="SAM" id="MobiDB-lite"/>
    </source>
</evidence>
<evidence type="ECO:0000313" key="9">
    <source>
        <dbReference type="Proteomes" id="UP001519460"/>
    </source>
</evidence>
<evidence type="ECO:0000256" key="6">
    <source>
        <dbReference type="RuleBase" id="RU364057"/>
    </source>
</evidence>
<dbReference type="Proteomes" id="UP001519460">
    <property type="component" value="Unassembled WGS sequence"/>
</dbReference>
<dbReference type="EMBL" id="JACVVK020000212">
    <property type="protein sequence ID" value="KAK7484322.1"/>
    <property type="molecule type" value="Genomic_DNA"/>
</dbReference>
<keyword evidence="5 6" id="KW-0482">Metalloprotease</keyword>
<evidence type="ECO:0000313" key="8">
    <source>
        <dbReference type="EMBL" id="KAK7484322.1"/>
    </source>
</evidence>
<dbReference type="InterPro" id="IPR019165">
    <property type="entry name" value="Peptidase_M76_ATP23"/>
</dbReference>
<dbReference type="GO" id="GO:0046872">
    <property type="term" value="F:metal ion binding"/>
    <property type="evidence" value="ECO:0007669"/>
    <property type="project" value="UniProtKB-KW"/>
</dbReference>